<dbReference type="GO" id="GO:0016209">
    <property type="term" value="F:antioxidant activity"/>
    <property type="evidence" value="ECO:0007669"/>
    <property type="project" value="InterPro"/>
</dbReference>
<keyword evidence="4" id="KW-1185">Reference proteome</keyword>
<dbReference type="HOGENOM" id="CLU_042529_11_1_11"/>
<organism evidence="3 4">
    <name type="scientific">Stackebrandtia nassauensis (strain DSM 44728 / CIP 108903 / NRRL B-16338 / NBRC 102104 / LLR-40K-21)</name>
    <dbReference type="NCBI Taxonomy" id="446470"/>
    <lineage>
        <taxon>Bacteria</taxon>
        <taxon>Bacillati</taxon>
        <taxon>Actinomycetota</taxon>
        <taxon>Actinomycetes</taxon>
        <taxon>Glycomycetales</taxon>
        <taxon>Glycomycetaceae</taxon>
        <taxon>Stackebrandtia</taxon>
    </lineage>
</organism>
<evidence type="ECO:0000313" key="3">
    <source>
        <dbReference type="EMBL" id="ADD40780.1"/>
    </source>
</evidence>
<dbReference type="AlphaFoldDB" id="D3QA68"/>
<dbReference type="PROSITE" id="PS51352">
    <property type="entry name" value="THIOREDOXIN_2"/>
    <property type="match status" value="1"/>
</dbReference>
<dbReference type="RefSeq" id="WP_013016351.1">
    <property type="nucleotide sequence ID" value="NC_013947.1"/>
</dbReference>
<dbReference type="InterPro" id="IPR036249">
    <property type="entry name" value="Thioredoxin-like_sf"/>
</dbReference>
<dbReference type="STRING" id="446470.Snas_1070"/>
<dbReference type="InterPro" id="IPR050553">
    <property type="entry name" value="Thioredoxin_ResA/DsbE_sf"/>
</dbReference>
<proteinExistence type="predicted"/>
<dbReference type="InterPro" id="IPR013766">
    <property type="entry name" value="Thioredoxin_domain"/>
</dbReference>
<dbReference type="EMBL" id="CP001778">
    <property type="protein sequence ID" value="ADD40780.1"/>
    <property type="molecule type" value="Genomic_DNA"/>
</dbReference>
<feature type="signal peptide" evidence="1">
    <location>
        <begin position="1"/>
        <end position="25"/>
    </location>
</feature>
<protein>
    <submittedName>
        <fullName evidence="3">Alkyl hydroperoxide reductase/ Thiol specific antioxidant/ Mal allergen</fullName>
    </submittedName>
</protein>
<dbReference type="GO" id="GO:0016491">
    <property type="term" value="F:oxidoreductase activity"/>
    <property type="evidence" value="ECO:0007669"/>
    <property type="project" value="InterPro"/>
</dbReference>
<dbReference type="InterPro" id="IPR017937">
    <property type="entry name" value="Thioredoxin_CS"/>
</dbReference>
<dbReference type="PANTHER" id="PTHR42852">
    <property type="entry name" value="THIOL:DISULFIDE INTERCHANGE PROTEIN DSBE"/>
    <property type="match status" value="1"/>
</dbReference>
<dbReference type="PROSITE" id="PS00194">
    <property type="entry name" value="THIOREDOXIN_1"/>
    <property type="match status" value="1"/>
</dbReference>
<evidence type="ECO:0000313" key="4">
    <source>
        <dbReference type="Proteomes" id="UP000000844"/>
    </source>
</evidence>
<evidence type="ECO:0000256" key="1">
    <source>
        <dbReference type="SAM" id="SignalP"/>
    </source>
</evidence>
<keyword evidence="1" id="KW-0732">Signal</keyword>
<dbReference type="eggNOG" id="COG0526">
    <property type="taxonomic scope" value="Bacteria"/>
</dbReference>
<name>D3QA68_STANL</name>
<dbReference type="CDD" id="cd02966">
    <property type="entry name" value="TlpA_like_family"/>
    <property type="match status" value="1"/>
</dbReference>
<dbReference type="Gene3D" id="3.40.30.10">
    <property type="entry name" value="Glutaredoxin"/>
    <property type="match status" value="1"/>
</dbReference>
<dbReference type="Proteomes" id="UP000000844">
    <property type="component" value="Chromosome"/>
</dbReference>
<dbReference type="KEGG" id="sna:Snas_1070"/>
<dbReference type="SUPFAM" id="SSF52833">
    <property type="entry name" value="Thioredoxin-like"/>
    <property type="match status" value="1"/>
</dbReference>
<dbReference type="PANTHER" id="PTHR42852:SF13">
    <property type="entry name" value="PROTEIN DIPZ"/>
    <property type="match status" value="1"/>
</dbReference>
<feature type="domain" description="Thioredoxin" evidence="2">
    <location>
        <begin position="41"/>
        <end position="184"/>
    </location>
</feature>
<accession>D3QA68</accession>
<dbReference type="PROSITE" id="PS51257">
    <property type="entry name" value="PROKAR_LIPOPROTEIN"/>
    <property type="match status" value="1"/>
</dbReference>
<dbReference type="InterPro" id="IPR000866">
    <property type="entry name" value="AhpC/TSA"/>
</dbReference>
<evidence type="ECO:0000259" key="2">
    <source>
        <dbReference type="PROSITE" id="PS51352"/>
    </source>
</evidence>
<dbReference type="Pfam" id="PF00578">
    <property type="entry name" value="AhpC-TSA"/>
    <property type="match status" value="1"/>
</dbReference>
<dbReference type="OrthoDB" id="9796554at2"/>
<sequence>MRLRTLLLGFTVAALTASCSSGGQTADASQDVDWDVPCDESDIGTAAEDFKDFTLECLSNGKDHALGVLDERPTVITLWATWCGPCRKEAPEFRKFHEEYGDQVNLIGVDTQDDRSSGLAFAADAGWRFPSVSDPKGSVMRARGITALPATFLIDEKGTTVATYNDPGLTFEKLEKAALKHFEVERS</sequence>
<feature type="chain" id="PRO_5038718252" evidence="1">
    <location>
        <begin position="26"/>
        <end position="187"/>
    </location>
</feature>
<gene>
    <name evidence="3" type="ordered locus">Snas_1070</name>
</gene>
<reference evidence="3 4" key="1">
    <citation type="journal article" date="2009" name="Stand. Genomic Sci.">
        <title>Complete genome sequence of Stackebrandtia nassauensis type strain (LLR-40K-21).</title>
        <authorList>
            <person name="Munk C."/>
            <person name="Lapidus A."/>
            <person name="Copeland A."/>
            <person name="Jando M."/>
            <person name="Mayilraj S."/>
            <person name="Glavina Del Rio T."/>
            <person name="Nolan M."/>
            <person name="Chen F."/>
            <person name="Lucas S."/>
            <person name="Tice H."/>
            <person name="Cheng J.F."/>
            <person name="Han C."/>
            <person name="Detter J.C."/>
            <person name="Bruce D."/>
            <person name="Goodwin L."/>
            <person name="Chain P."/>
            <person name="Pitluck S."/>
            <person name="Goker M."/>
            <person name="Ovchinikova G."/>
            <person name="Pati A."/>
            <person name="Ivanova N."/>
            <person name="Mavromatis K."/>
            <person name="Chen A."/>
            <person name="Palaniappan K."/>
            <person name="Land M."/>
            <person name="Hauser L."/>
            <person name="Chang Y.J."/>
            <person name="Jeffries C.D."/>
            <person name="Bristow J."/>
            <person name="Eisen J.A."/>
            <person name="Markowitz V."/>
            <person name="Hugenholtz P."/>
            <person name="Kyrpides N.C."/>
            <person name="Klenk H.P."/>
        </authorList>
    </citation>
    <scope>NUCLEOTIDE SEQUENCE [LARGE SCALE GENOMIC DNA]</scope>
    <source>
        <strain evidence="4">DSM 44728 / CIP 108903 / NRRL B-16338 / NBRC 102104 / LLR-40K-21</strain>
    </source>
</reference>